<feature type="non-terminal residue" evidence="5">
    <location>
        <position position="1"/>
    </location>
</feature>
<dbReference type="GO" id="GO:0005634">
    <property type="term" value="C:nucleus"/>
    <property type="evidence" value="ECO:0007669"/>
    <property type="project" value="UniProtKB-SubCell"/>
</dbReference>
<evidence type="ECO:0000256" key="3">
    <source>
        <dbReference type="SAM" id="Coils"/>
    </source>
</evidence>
<dbReference type="InterPro" id="IPR051219">
    <property type="entry name" value="Heterochromatin_chromo-domain"/>
</dbReference>
<dbReference type="SUPFAM" id="SSF54160">
    <property type="entry name" value="Chromo domain-like"/>
    <property type="match status" value="1"/>
</dbReference>
<reference evidence="5 6" key="1">
    <citation type="submission" date="2024-05" db="EMBL/GenBank/DDBJ databases">
        <authorList>
            <person name="Wallberg A."/>
        </authorList>
    </citation>
    <scope>NUCLEOTIDE SEQUENCE [LARGE SCALE GENOMIC DNA]</scope>
</reference>
<dbReference type="InterPro" id="IPR023780">
    <property type="entry name" value="Chromo_domain"/>
</dbReference>
<dbReference type="EMBL" id="CAXKWB010216099">
    <property type="protein sequence ID" value="CAL4261463.1"/>
    <property type="molecule type" value="Genomic_DNA"/>
</dbReference>
<evidence type="ECO:0000256" key="1">
    <source>
        <dbReference type="ARBA" id="ARBA00004123"/>
    </source>
</evidence>
<accession>A0AAV2SVF5</accession>
<dbReference type="PANTHER" id="PTHR22812">
    <property type="entry name" value="CHROMOBOX PROTEIN"/>
    <property type="match status" value="1"/>
</dbReference>
<feature type="domain" description="Chromo" evidence="4">
    <location>
        <begin position="1"/>
        <end position="47"/>
    </location>
</feature>
<dbReference type="Proteomes" id="UP001497623">
    <property type="component" value="Unassembled WGS sequence"/>
</dbReference>
<evidence type="ECO:0000313" key="5">
    <source>
        <dbReference type="EMBL" id="CAL4261463.1"/>
    </source>
</evidence>
<protein>
    <recommendedName>
        <fullName evidence="4">Chromo domain-containing protein</fullName>
    </recommendedName>
</protein>
<dbReference type="InterPro" id="IPR000953">
    <property type="entry name" value="Chromo/chromo_shadow_dom"/>
</dbReference>
<dbReference type="InterPro" id="IPR016197">
    <property type="entry name" value="Chromo-like_dom_sf"/>
</dbReference>
<dbReference type="PROSITE" id="PS50013">
    <property type="entry name" value="CHROMO_2"/>
    <property type="match status" value="1"/>
</dbReference>
<dbReference type="CDD" id="cd00024">
    <property type="entry name" value="CD_CSD"/>
    <property type="match status" value="1"/>
</dbReference>
<feature type="non-terminal residue" evidence="5">
    <location>
        <position position="105"/>
    </location>
</feature>
<organism evidence="5 6">
    <name type="scientific">Meganyctiphanes norvegica</name>
    <name type="common">Northern krill</name>
    <name type="synonym">Thysanopoda norvegica</name>
    <dbReference type="NCBI Taxonomy" id="48144"/>
    <lineage>
        <taxon>Eukaryota</taxon>
        <taxon>Metazoa</taxon>
        <taxon>Ecdysozoa</taxon>
        <taxon>Arthropoda</taxon>
        <taxon>Crustacea</taxon>
        <taxon>Multicrustacea</taxon>
        <taxon>Malacostraca</taxon>
        <taxon>Eumalacostraca</taxon>
        <taxon>Eucarida</taxon>
        <taxon>Euphausiacea</taxon>
        <taxon>Euphausiidae</taxon>
        <taxon>Meganyctiphanes</taxon>
    </lineage>
</organism>
<keyword evidence="6" id="KW-1185">Reference proteome</keyword>
<evidence type="ECO:0000256" key="2">
    <source>
        <dbReference type="ARBA" id="ARBA00023242"/>
    </source>
</evidence>
<dbReference type="Gene3D" id="2.40.50.40">
    <property type="match status" value="1"/>
</dbReference>
<comment type="subcellular location">
    <subcellularLocation>
        <location evidence="1">Nucleus</location>
    </subcellularLocation>
</comment>
<evidence type="ECO:0000259" key="4">
    <source>
        <dbReference type="PROSITE" id="PS50013"/>
    </source>
</evidence>
<feature type="coiled-coil region" evidence="3">
    <location>
        <begin position="62"/>
        <end position="96"/>
    </location>
</feature>
<keyword evidence="3" id="KW-0175">Coiled coil</keyword>
<name>A0AAV2SVF5_MEGNR</name>
<dbReference type="GO" id="GO:0005694">
    <property type="term" value="C:chromosome"/>
    <property type="evidence" value="ECO:0007669"/>
    <property type="project" value="UniProtKB-ARBA"/>
</dbReference>
<proteinExistence type="predicted"/>
<keyword evidence="2" id="KW-0539">Nucleus</keyword>
<dbReference type="Pfam" id="PF00385">
    <property type="entry name" value="Chromo"/>
    <property type="match status" value="1"/>
</dbReference>
<comment type="caution">
    <text evidence="5">The sequence shown here is derived from an EMBL/GenBank/DDBJ whole genome shotgun (WGS) entry which is preliminary data.</text>
</comment>
<evidence type="ECO:0000313" key="6">
    <source>
        <dbReference type="Proteomes" id="UP001497623"/>
    </source>
</evidence>
<sequence length="105" mass="12181">QVEAIVDERVGEMGALEYLVQWVGWGPKFNSWEPRENLNGCEELLKQCAIRKKAAAANASKKHELQIALEKFVAKKEEEEQQLEFIEEENEANLLDMYSRRAEEK</sequence>
<dbReference type="SMART" id="SM00298">
    <property type="entry name" value="CHROMO"/>
    <property type="match status" value="1"/>
</dbReference>
<dbReference type="AlphaFoldDB" id="A0AAV2SVF5"/>
<gene>
    <name evidence="5" type="ORF">MNOR_LOCUS42189</name>
</gene>